<reference evidence="1" key="1">
    <citation type="journal article" date="2021" name="Mol. Plant Microbe Interact.">
        <title>Complete Genome Sequence of the Plant-Pathogenic Fungus Colletotrichum lupini.</title>
        <authorList>
            <person name="Baroncelli R."/>
            <person name="Pensec F."/>
            <person name="Da Lio D."/>
            <person name="Boufleur T."/>
            <person name="Vicente I."/>
            <person name="Sarrocco S."/>
            <person name="Picot A."/>
            <person name="Baraldi E."/>
            <person name="Sukno S."/>
            <person name="Thon M."/>
            <person name="Le Floch G."/>
        </authorList>
    </citation>
    <scope>NUCLEOTIDE SEQUENCE</scope>
    <source>
        <strain evidence="1">IMI 504893</strain>
    </source>
</reference>
<dbReference type="KEGG" id="clup:CLUP02_00262"/>
<accession>A0A9Q8S9V9</accession>
<protein>
    <submittedName>
        <fullName evidence="1">Uncharacterized protein</fullName>
    </submittedName>
</protein>
<dbReference type="EMBL" id="CP019471">
    <property type="protein sequence ID" value="UQC73617.1"/>
    <property type="molecule type" value="Genomic_DNA"/>
</dbReference>
<dbReference type="RefSeq" id="XP_049135271.1">
    <property type="nucleotide sequence ID" value="XM_049279314.1"/>
</dbReference>
<name>A0A9Q8S9V9_9PEZI</name>
<evidence type="ECO:0000313" key="2">
    <source>
        <dbReference type="Proteomes" id="UP000830671"/>
    </source>
</evidence>
<proteinExistence type="predicted"/>
<keyword evidence="2" id="KW-1185">Reference proteome</keyword>
<organism evidence="1 2">
    <name type="scientific">Colletotrichum lupini</name>
    <dbReference type="NCBI Taxonomy" id="145971"/>
    <lineage>
        <taxon>Eukaryota</taxon>
        <taxon>Fungi</taxon>
        <taxon>Dikarya</taxon>
        <taxon>Ascomycota</taxon>
        <taxon>Pezizomycotina</taxon>
        <taxon>Sordariomycetes</taxon>
        <taxon>Hypocreomycetidae</taxon>
        <taxon>Glomerellales</taxon>
        <taxon>Glomerellaceae</taxon>
        <taxon>Colletotrichum</taxon>
        <taxon>Colletotrichum acutatum species complex</taxon>
    </lineage>
</organism>
<dbReference type="AlphaFoldDB" id="A0A9Q8S9V9"/>
<dbReference type="Proteomes" id="UP000830671">
    <property type="component" value="Chromosome 1"/>
</dbReference>
<evidence type="ECO:0000313" key="1">
    <source>
        <dbReference type="EMBL" id="UQC73617.1"/>
    </source>
</evidence>
<gene>
    <name evidence="1" type="ORF">CLUP02_00262</name>
</gene>
<sequence length="508" mass="57945">MREIYQLIFHGNSAPHPYPSVHCLKTFSQGLEIRGRYKLLRHVRTVAGTRRSTKERVKWTYHIPPMLATRQTLSERKVLGLRLQTIDSCFSYCLRVPRKSFCTLTGILPQNWRAKALSNTRKILSSRRRPRLLLSASIPIKMPDDNCWYLVPQPTHEDLRSDKIYRSCTESLSKGCLGFPGYFRIICLWGGEEVFIREEAAQGQMFKTWRENNPVAVVNFRQRASKTGYWDPIRNDLGHTIFYYGQFFQRVDFNKAYEVFARNPQPEYAKSRTLFCLGDRAVPAEPWTAHVVGLGEELDLETVDSANNATDAVQLFSDIYTNIFRYSRGTIDGNQALSAVCQAFRLFPDAVKVLRSSLSPQGQADAFSGPLIFPAPDFENGSVGCLSVKALNFGRAAIIAHPAVLHLIARFIHVYFLKGDVTDRYRGSLFEIVCFLRLEHIPCYDTTISTNGDSSRRPQVCLPPESWTHGIEEMNKRDSQKDIDRLEAFIKGLPLVRRMNRAMAIATS</sequence>
<dbReference type="GeneID" id="73334324"/>